<dbReference type="CDD" id="cd01347">
    <property type="entry name" value="ligand_gated_channel"/>
    <property type="match status" value="1"/>
</dbReference>
<feature type="domain" description="TonB-dependent receptor plug" evidence="14">
    <location>
        <begin position="43"/>
        <end position="147"/>
    </location>
</feature>
<keyword evidence="4 10" id="KW-0812">Transmembrane</keyword>
<dbReference type="InterPro" id="IPR037066">
    <property type="entry name" value="Plug_dom_sf"/>
</dbReference>
<keyword evidence="7 10" id="KW-0472">Membrane</keyword>
<dbReference type="GO" id="GO:0044718">
    <property type="term" value="P:siderophore transmembrane transport"/>
    <property type="evidence" value="ECO:0007669"/>
    <property type="project" value="TreeGrafter"/>
</dbReference>
<name>A0A7C2TLI1_9BACT</name>
<dbReference type="InterPro" id="IPR012910">
    <property type="entry name" value="Plug_dom"/>
</dbReference>
<dbReference type="InterPro" id="IPR039426">
    <property type="entry name" value="TonB-dep_rcpt-like"/>
</dbReference>
<evidence type="ECO:0000256" key="6">
    <source>
        <dbReference type="ARBA" id="ARBA00023077"/>
    </source>
</evidence>
<dbReference type="SUPFAM" id="SSF56935">
    <property type="entry name" value="Porins"/>
    <property type="match status" value="1"/>
</dbReference>
<feature type="signal peptide" evidence="12">
    <location>
        <begin position="1"/>
        <end position="21"/>
    </location>
</feature>
<evidence type="ECO:0000256" key="3">
    <source>
        <dbReference type="ARBA" id="ARBA00022452"/>
    </source>
</evidence>
<protein>
    <submittedName>
        <fullName evidence="15">TonB-dependent receptor</fullName>
    </submittedName>
</protein>
<evidence type="ECO:0000256" key="2">
    <source>
        <dbReference type="ARBA" id="ARBA00022448"/>
    </source>
</evidence>
<sequence>MKKWLCFPLLLTLFPAVSGFAGEETITLEQVVVTATRSEDTITSIPAKVEVIDSGEIERTTGETLTEQLKKNSSIGVIEYPGALAGIGIRGFRPEFGGITKHSLVLINGRPAGATNLATILVGNIERIEVLKGPASSLYGGEAMGGVVNIITKKSSDKLTGMAEIGVGSFQSNSQKAAVGGAVGNGFDFDLAARRFEQADDFRMGNGETRANTSYKTQNGNLRIGGAFHDTWRFDLSGELYQGRDIETPGDIFHGDLKSGHKDIDRYGLDFNVAGNLNKDNQLSFTAYLANETAENYRHYTGWVPVQVAPFRSYDSQTDWLGFQLKNEYSWQGHRFIIGADYQNITVESRSYNQDGSRKAPYSPNEGRENQAGYLETIWKFMDERLTASLGGRYDTFTVETTKTPHKTDFTPNSEDFSTTSLRAGLNYLFDGGVRLHTTLGQGFVPPSAAQLAGYSERQVDGVTMITKGNPNLDPESSLTFDLGIGYGRPTWGLNLDLTYFHTDVDDKISSVTTGTTSTYQNSLGAKMEGVETILSFDIGAPLAWERSLEFFVNATHMLKAEEEQAGGTMRDIHNVARRTINYGVRYEDGMFNAKLHVRNQGRMKDTDWNAAGYPEVEYPSFTVVDLVVGITFLSQHRLTLQADNLFDKNYYEKKGFPKPGRAFYATYRYEF</sequence>
<accession>A0A7C2TLI1</accession>
<comment type="caution">
    <text evidence="15">The sequence shown here is derived from an EMBL/GenBank/DDBJ whole genome shotgun (WGS) entry which is preliminary data.</text>
</comment>
<dbReference type="Pfam" id="PF07715">
    <property type="entry name" value="Plug"/>
    <property type="match status" value="1"/>
</dbReference>
<keyword evidence="3 10" id="KW-1134">Transmembrane beta strand</keyword>
<dbReference type="Gene3D" id="2.40.170.20">
    <property type="entry name" value="TonB-dependent receptor, beta-barrel domain"/>
    <property type="match status" value="1"/>
</dbReference>
<dbReference type="Pfam" id="PF00593">
    <property type="entry name" value="TonB_dep_Rec_b-barrel"/>
    <property type="match status" value="1"/>
</dbReference>
<evidence type="ECO:0000259" key="13">
    <source>
        <dbReference type="Pfam" id="PF00593"/>
    </source>
</evidence>
<gene>
    <name evidence="15" type="ORF">ENN98_06880</name>
</gene>
<evidence type="ECO:0000256" key="10">
    <source>
        <dbReference type="PROSITE-ProRule" id="PRU01360"/>
    </source>
</evidence>
<dbReference type="GO" id="GO:0015344">
    <property type="term" value="F:siderophore uptake transmembrane transporter activity"/>
    <property type="evidence" value="ECO:0007669"/>
    <property type="project" value="TreeGrafter"/>
</dbReference>
<reference evidence="15" key="1">
    <citation type="journal article" date="2020" name="mSystems">
        <title>Genome- and Community-Level Interaction Insights into Carbon Utilization and Element Cycling Functions of Hydrothermarchaeota in Hydrothermal Sediment.</title>
        <authorList>
            <person name="Zhou Z."/>
            <person name="Liu Y."/>
            <person name="Xu W."/>
            <person name="Pan J."/>
            <person name="Luo Z.H."/>
            <person name="Li M."/>
        </authorList>
    </citation>
    <scope>NUCLEOTIDE SEQUENCE [LARGE SCALE GENOMIC DNA]</scope>
    <source>
        <strain evidence="15">SpSt-1224</strain>
    </source>
</reference>
<dbReference type="InterPro" id="IPR036942">
    <property type="entry name" value="Beta-barrel_TonB_sf"/>
</dbReference>
<evidence type="ECO:0000256" key="9">
    <source>
        <dbReference type="ARBA" id="ARBA00023237"/>
    </source>
</evidence>
<organism evidence="15">
    <name type="scientific">Desulfurivibrio alkaliphilus</name>
    <dbReference type="NCBI Taxonomy" id="427923"/>
    <lineage>
        <taxon>Bacteria</taxon>
        <taxon>Pseudomonadati</taxon>
        <taxon>Thermodesulfobacteriota</taxon>
        <taxon>Desulfobulbia</taxon>
        <taxon>Desulfobulbales</taxon>
        <taxon>Desulfobulbaceae</taxon>
        <taxon>Desulfurivibrio</taxon>
    </lineage>
</organism>
<comment type="similarity">
    <text evidence="10 11">Belongs to the TonB-dependent receptor family.</text>
</comment>
<dbReference type="PANTHER" id="PTHR30069">
    <property type="entry name" value="TONB-DEPENDENT OUTER MEMBRANE RECEPTOR"/>
    <property type="match status" value="1"/>
</dbReference>
<keyword evidence="2 10" id="KW-0813">Transport</keyword>
<evidence type="ECO:0000313" key="15">
    <source>
        <dbReference type="EMBL" id="HET98401.1"/>
    </source>
</evidence>
<proteinExistence type="inferred from homology"/>
<dbReference type="Proteomes" id="UP000885986">
    <property type="component" value="Unassembled WGS sequence"/>
</dbReference>
<dbReference type="EMBL" id="DSDS01000152">
    <property type="protein sequence ID" value="HET98401.1"/>
    <property type="molecule type" value="Genomic_DNA"/>
</dbReference>
<feature type="domain" description="TonB-dependent receptor-like beta-barrel" evidence="13">
    <location>
        <begin position="212"/>
        <end position="646"/>
    </location>
</feature>
<dbReference type="GO" id="GO:0009279">
    <property type="term" value="C:cell outer membrane"/>
    <property type="evidence" value="ECO:0007669"/>
    <property type="project" value="UniProtKB-SubCell"/>
</dbReference>
<dbReference type="InterPro" id="IPR000531">
    <property type="entry name" value="Beta-barrel_TonB"/>
</dbReference>
<dbReference type="PROSITE" id="PS52016">
    <property type="entry name" value="TONB_DEPENDENT_REC_3"/>
    <property type="match status" value="1"/>
</dbReference>
<evidence type="ECO:0000256" key="8">
    <source>
        <dbReference type="ARBA" id="ARBA00023170"/>
    </source>
</evidence>
<feature type="chain" id="PRO_5027692329" evidence="12">
    <location>
        <begin position="22"/>
        <end position="672"/>
    </location>
</feature>
<evidence type="ECO:0000256" key="12">
    <source>
        <dbReference type="SAM" id="SignalP"/>
    </source>
</evidence>
<dbReference type="PANTHER" id="PTHR30069:SF29">
    <property type="entry name" value="HEMOGLOBIN AND HEMOGLOBIN-HAPTOGLOBIN-BINDING PROTEIN 1-RELATED"/>
    <property type="match status" value="1"/>
</dbReference>
<keyword evidence="6 11" id="KW-0798">TonB box</keyword>
<evidence type="ECO:0000259" key="14">
    <source>
        <dbReference type="Pfam" id="PF07715"/>
    </source>
</evidence>
<evidence type="ECO:0000256" key="7">
    <source>
        <dbReference type="ARBA" id="ARBA00023136"/>
    </source>
</evidence>
<dbReference type="Gene3D" id="2.170.130.10">
    <property type="entry name" value="TonB-dependent receptor, plug domain"/>
    <property type="match status" value="1"/>
</dbReference>
<evidence type="ECO:0000256" key="5">
    <source>
        <dbReference type="ARBA" id="ARBA00022729"/>
    </source>
</evidence>
<keyword evidence="5 12" id="KW-0732">Signal</keyword>
<comment type="subcellular location">
    <subcellularLocation>
        <location evidence="1 10">Cell outer membrane</location>
        <topology evidence="1 10">Multi-pass membrane protein</topology>
    </subcellularLocation>
</comment>
<keyword evidence="9 10" id="KW-0998">Cell outer membrane</keyword>
<dbReference type="AlphaFoldDB" id="A0A7C2TLI1"/>
<evidence type="ECO:0000256" key="1">
    <source>
        <dbReference type="ARBA" id="ARBA00004571"/>
    </source>
</evidence>
<evidence type="ECO:0000256" key="4">
    <source>
        <dbReference type="ARBA" id="ARBA00022692"/>
    </source>
</evidence>
<evidence type="ECO:0000256" key="11">
    <source>
        <dbReference type="RuleBase" id="RU003357"/>
    </source>
</evidence>
<keyword evidence="8 15" id="KW-0675">Receptor</keyword>